<dbReference type="InterPro" id="IPR001279">
    <property type="entry name" value="Metallo-B-lactamas"/>
</dbReference>
<comment type="caution">
    <text evidence="8">The sequence shown here is derived from an EMBL/GenBank/DDBJ whole genome shotgun (WGS) entry which is preliminary data.</text>
</comment>
<protein>
    <submittedName>
        <fullName evidence="8">Diflavin flavoprotein</fullName>
    </submittedName>
</protein>
<proteinExistence type="inferred from homology"/>
<dbReference type="InterPro" id="IPR045761">
    <property type="entry name" value="ODP_dom"/>
</dbReference>
<dbReference type="Gene3D" id="3.40.50.360">
    <property type="match status" value="1"/>
</dbReference>
<comment type="function">
    <text evidence="6">Mediates electron transfer from NADH to oxygen, reducing it to water. This modular protein has 3 redox cofactors, in other organisms the same activity requires 2 or 3 proteins.</text>
</comment>
<keyword evidence="4" id="KW-0813">Transport</keyword>
<dbReference type="SMART" id="SM00903">
    <property type="entry name" value="Flavin_Reduct"/>
    <property type="match status" value="1"/>
</dbReference>
<evidence type="ECO:0000259" key="7">
    <source>
        <dbReference type="PROSITE" id="PS50902"/>
    </source>
</evidence>
<dbReference type="SUPFAM" id="SSF56281">
    <property type="entry name" value="Metallo-hydrolase/oxidoreductase"/>
    <property type="match status" value="1"/>
</dbReference>
<dbReference type="RefSeq" id="WP_368008296.1">
    <property type="nucleotide sequence ID" value="NZ_JAMXFF010000037.1"/>
</dbReference>
<reference evidence="8 9" key="1">
    <citation type="journal article" date="2022" name="Front. Microbiol.">
        <title>High genomic differentiation and limited gene flow indicate recent cryptic speciation within the genus Laspinema (cyanobacteria).</title>
        <authorList>
            <person name="Stanojkovic A."/>
            <person name="Skoupy S."/>
            <person name="Skaloud P."/>
            <person name="Dvorak P."/>
        </authorList>
    </citation>
    <scope>NUCLEOTIDE SEQUENCE [LARGE SCALE GENOMIC DNA]</scope>
    <source>
        <strain evidence="8 9">D2a</strain>
    </source>
</reference>
<dbReference type="SUPFAM" id="SSF50475">
    <property type="entry name" value="FMN-binding split barrel"/>
    <property type="match status" value="1"/>
</dbReference>
<dbReference type="SMART" id="SM00849">
    <property type="entry name" value="Lactamase_B"/>
    <property type="match status" value="1"/>
</dbReference>
<feature type="domain" description="Flavodoxin-like" evidence="7">
    <location>
        <begin position="263"/>
        <end position="401"/>
    </location>
</feature>
<dbReference type="Gene3D" id="3.60.15.10">
    <property type="entry name" value="Ribonuclease Z/Hydroxyacylglutathione hydrolase-like"/>
    <property type="match status" value="1"/>
</dbReference>
<dbReference type="PANTHER" id="PTHR32145">
    <property type="entry name" value="DIFLAVIN FLAVOPROTEIN A 2-RELATED"/>
    <property type="match status" value="1"/>
</dbReference>
<evidence type="ECO:0000256" key="5">
    <source>
        <dbReference type="ARBA" id="ARBA00022982"/>
    </source>
</evidence>
<dbReference type="CDD" id="cd07709">
    <property type="entry name" value="flavodiiron_proteins_MBL-fold"/>
    <property type="match status" value="1"/>
</dbReference>
<keyword evidence="9" id="KW-1185">Reference proteome</keyword>
<accession>A0ABT2MVM7</accession>
<dbReference type="Pfam" id="PF00258">
    <property type="entry name" value="Flavodoxin_1"/>
    <property type="match status" value="1"/>
</dbReference>
<dbReference type="PANTHER" id="PTHR32145:SF32">
    <property type="entry name" value="DIFLAVIN FLAVOPROTEIN A 4-RELATED"/>
    <property type="match status" value="1"/>
</dbReference>
<gene>
    <name evidence="8" type="ORF">NG799_21090</name>
</gene>
<dbReference type="Pfam" id="PF19583">
    <property type="entry name" value="ODP"/>
    <property type="match status" value="1"/>
</dbReference>
<evidence type="ECO:0000256" key="1">
    <source>
        <dbReference type="ARBA" id="ARBA00001962"/>
    </source>
</evidence>
<dbReference type="InterPro" id="IPR008254">
    <property type="entry name" value="Flavodoxin/NO_synth"/>
</dbReference>
<evidence type="ECO:0000256" key="6">
    <source>
        <dbReference type="ARBA" id="ARBA00025633"/>
    </source>
</evidence>
<comment type="similarity">
    <text evidence="3">In the N-terminal section; belongs to the zinc metallo-hydrolase group 3 family.</text>
</comment>
<dbReference type="SUPFAM" id="SSF52218">
    <property type="entry name" value="Flavoproteins"/>
    <property type="match status" value="1"/>
</dbReference>
<evidence type="ECO:0000313" key="9">
    <source>
        <dbReference type="Proteomes" id="UP001525890"/>
    </source>
</evidence>
<dbReference type="InterPro" id="IPR029039">
    <property type="entry name" value="Flavoprotein-like_sf"/>
</dbReference>
<dbReference type="PROSITE" id="PS50902">
    <property type="entry name" value="FLAVODOXIN_LIKE"/>
    <property type="match status" value="1"/>
</dbReference>
<dbReference type="Gene3D" id="2.30.110.10">
    <property type="entry name" value="Electron Transport, Fmn-binding Protein, Chain A"/>
    <property type="match status" value="1"/>
</dbReference>
<organism evidence="8 9">
    <name type="scientific">Laspinema palackyanum D2a</name>
    <dbReference type="NCBI Taxonomy" id="2953684"/>
    <lineage>
        <taxon>Bacteria</taxon>
        <taxon>Bacillati</taxon>
        <taxon>Cyanobacteriota</taxon>
        <taxon>Cyanophyceae</taxon>
        <taxon>Oscillatoriophycideae</taxon>
        <taxon>Oscillatoriales</taxon>
        <taxon>Laspinemataceae</taxon>
        <taxon>Laspinema</taxon>
        <taxon>Laspinema palackyanum</taxon>
    </lineage>
</organism>
<evidence type="ECO:0000256" key="4">
    <source>
        <dbReference type="ARBA" id="ARBA00022448"/>
    </source>
</evidence>
<keyword evidence="5" id="KW-0249">Electron transport</keyword>
<dbReference type="InterPro" id="IPR012349">
    <property type="entry name" value="Split_barrel_FMN-bd"/>
</dbReference>
<evidence type="ECO:0000256" key="3">
    <source>
        <dbReference type="ARBA" id="ARBA00007121"/>
    </source>
</evidence>
<name>A0ABT2MVM7_9CYAN</name>
<evidence type="ECO:0000256" key="2">
    <source>
        <dbReference type="ARBA" id="ARBA00006098"/>
    </source>
</evidence>
<dbReference type="InterPro" id="IPR051285">
    <property type="entry name" value="NADH_oxidoreductase_modular"/>
</dbReference>
<dbReference type="EMBL" id="JAMXFF010000037">
    <property type="protein sequence ID" value="MCT7968809.1"/>
    <property type="molecule type" value="Genomic_DNA"/>
</dbReference>
<comment type="similarity">
    <text evidence="2">In the C-terminal section; belongs to the flavodoxin reductase family.</text>
</comment>
<dbReference type="InterPro" id="IPR036866">
    <property type="entry name" value="RibonucZ/Hydroxyglut_hydro"/>
</dbReference>
<dbReference type="Pfam" id="PF01613">
    <property type="entry name" value="Flavin_Reduct"/>
    <property type="match status" value="1"/>
</dbReference>
<sequence>MIETTTKQRDVQVVLIAEETRVMRSRTWDRLKFEVEYSLAKGTTANSFLIQGDKIALIDPPGESFTKNYLESLQARIDLSQIDYVILGHFNANRGETIKALLNLAPQLQFVCTNPGAIALRQFFETEDLNILVIRGEDTLDLGQGHQLQFIATPTPKWPDELLTYDPKTKILFTDKFFGAHVCGDQIFDEGWAIYSEDRRFYYDCLHAPQAKQVLSALDKIAELPEVKLYATGHGPLVLYGKKELTELYRSWSNLQKSQDLTVALVYASAYGNTAIVGQAIARGLTKAGIAVEFLNCEQAEPSEIQAAVEKCDGFIIGSPTLGGHAPTQIQTALGIILKTASTSKLAGVFGSFGWSGEAIDLLESKLTDAGYQFGFDPIRVKFKPTDVTLQACEESALDFAQNLKRSQKRRTAKSSLNTGATSDRTAQAVGRIVGSLCVVSAKRGDVISGMLASWVSQGSFNPPGLTVAVAKDRALESLTHTGDKFVLNILAEGKQLRKHFMKRFAPGEDRFVGLETIEAANGCPILKDGLAYLECVVQNRMECGDHWVVYATVENGKVLDTEGVTAVHYRKTGSYY</sequence>
<dbReference type="InterPro" id="IPR002563">
    <property type="entry name" value="Flavin_Rdtase-like_dom"/>
</dbReference>
<comment type="cofactor">
    <cofactor evidence="1">
        <name>Fe cation</name>
        <dbReference type="ChEBI" id="CHEBI:24875"/>
    </cofactor>
</comment>
<dbReference type="Proteomes" id="UP001525890">
    <property type="component" value="Unassembled WGS sequence"/>
</dbReference>
<evidence type="ECO:0000313" key="8">
    <source>
        <dbReference type="EMBL" id="MCT7968809.1"/>
    </source>
</evidence>